<keyword evidence="2" id="KW-1015">Disulfide bond</keyword>
<keyword evidence="1 5" id="KW-0732">Signal</keyword>
<feature type="domain" description="Ig-like" evidence="6">
    <location>
        <begin position="330"/>
        <end position="404"/>
    </location>
</feature>
<keyword evidence="4" id="KW-0472">Membrane</keyword>
<feature type="domain" description="Ig-like" evidence="6">
    <location>
        <begin position="60"/>
        <end position="145"/>
    </location>
</feature>
<evidence type="ECO:0000256" key="3">
    <source>
        <dbReference type="SAM" id="MobiDB-lite"/>
    </source>
</evidence>
<keyword evidence="4" id="KW-1133">Transmembrane helix</keyword>
<evidence type="ECO:0000313" key="8">
    <source>
        <dbReference type="RefSeq" id="XP_028265657.1"/>
    </source>
</evidence>
<evidence type="ECO:0000256" key="2">
    <source>
        <dbReference type="ARBA" id="ARBA00023157"/>
    </source>
</evidence>
<keyword evidence="7" id="KW-1185">Reference proteome</keyword>
<name>A0A6P7IQC2_9TELE</name>
<feature type="domain" description="Ig-like" evidence="6">
    <location>
        <begin position="599"/>
        <end position="681"/>
    </location>
</feature>
<dbReference type="SMART" id="SM00409">
    <property type="entry name" value="IG"/>
    <property type="match status" value="10"/>
</dbReference>
<feature type="domain" description="Ig-like" evidence="6">
    <location>
        <begin position="238"/>
        <end position="312"/>
    </location>
</feature>
<dbReference type="InParanoid" id="A0A6P7IQC2"/>
<dbReference type="InterPro" id="IPR013783">
    <property type="entry name" value="Ig-like_fold"/>
</dbReference>
<dbReference type="Pfam" id="PF13927">
    <property type="entry name" value="Ig_3"/>
    <property type="match status" value="3"/>
</dbReference>
<dbReference type="RefSeq" id="XP_028265657.1">
    <property type="nucleotide sequence ID" value="XM_028409856.1"/>
</dbReference>
<feature type="domain" description="Ig-like" evidence="6">
    <location>
        <begin position="153"/>
        <end position="224"/>
    </location>
</feature>
<evidence type="ECO:0000256" key="4">
    <source>
        <dbReference type="SAM" id="Phobius"/>
    </source>
</evidence>
<evidence type="ECO:0000313" key="7">
    <source>
        <dbReference type="Proteomes" id="UP000515145"/>
    </source>
</evidence>
<feature type="domain" description="Ig-like" evidence="6">
    <location>
        <begin position="782"/>
        <end position="867"/>
    </location>
</feature>
<feature type="chain" id="PRO_5027939442" evidence="5">
    <location>
        <begin position="35"/>
        <end position="1080"/>
    </location>
</feature>
<protein>
    <submittedName>
        <fullName evidence="8">Carcinoembryonic antigen-related cell adhesion molecule 5-like isoform X1</fullName>
    </submittedName>
</protein>
<accession>A0A6P7IQC2</accession>
<dbReference type="AlphaFoldDB" id="A0A6P7IQC2"/>
<dbReference type="PROSITE" id="PS50835">
    <property type="entry name" value="IG_LIKE"/>
    <property type="match status" value="10"/>
</dbReference>
<keyword evidence="4" id="KW-0812">Transmembrane</keyword>
<dbReference type="PANTHER" id="PTHR11481">
    <property type="entry name" value="IMMUNOGLOBULIN FC RECEPTOR"/>
    <property type="match status" value="1"/>
</dbReference>
<dbReference type="GO" id="GO:0009897">
    <property type="term" value="C:external side of plasma membrane"/>
    <property type="evidence" value="ECO:0007669"/>
    <property type="project" value="TreeGrafter"/>
</dbReference>
<feature type="signal peptide" evidence="5">
    <location>
        <begin position="1"/>
        <end position="34"/>
    </location>
</feature>
<dbReference type="PANTHER" id="PTHR11481:SF112">
    <property type="entry name" value="FC RECEPTOR-LIKE PROTEIN 4-RELATED"/>
    <property type="match status" value="1"/>
</dbReference>
<feature type="transmembrane region" description="Helical" evidence="4">
    <location>
        <begin position="968"/>
        <end position="992"/>
    </location>
</feature>
<evidence type="ECO:0000259" key="6">
    <source>
        <dbReference type="PROSITE" id="PS50835"/>
    </source>
</evidence>
<feature type="region of interest" description="Disordered" evidence="3">
    <location>
        <begin position="1058"/>
        <end position="1080"/>
    </location>
</feature>
<dbReference type="InterPro" id="IPR007110">
    <property type="entry name" value="Ig-like_dom"/>
</dbReference>
<dbReference type="GeneID" id="114438473"/>
<organism evidence="7 8">
    <name type="scientific">Parambassis ranga</name>
    <name type="common">Indian glassy fish</name>
    <dbReference type="NCBI Taxonomy" id="210632"/>
    <lineage>
        <taxon>Eukaryota</taxon>
        <taxon>Metazoa</taxon>
        <taxon>Chordata</taxon>
        <taxon>Craniata</taxon>
        <taxon>Vertebrata</taxon>
        <taxon>Euteleostomi</taxon>
        <taxon>Actinopterygii</taxon>
        <taxon>Neopterygii</taxon>
        <taxon>Teleostei</taxon>
        <taxon>Neoteleostei</taxon>
        <taxon>Acanthomorphata</taxon>
        <taxon>Ovalentaria</taxon>
        <taxon>Ambassidae</taxon>
        <taxon>Parambassis</taxon>
    </lineage>
</organism>
<dbReference type="Pfam" id="PF13895">
    <property type="entry name" value="Ig_2"/>
    <property type="match status" value="5"/>
</dbReference>
<feature type="domain" description="Ig-like" evidence="6">
    <location>
        <begin position="872"/>
        <end position="940"/>
    </location>
</feature>
<dbReference type="Proteomes" id="UP000515145">
    <property type="component" value="Chromosome 7"/>
</dbReference>
<dbReference type="InterPro" id="IPR036179">
    <property type="entry name" value="Ig-like_dom_sf"/>
</dbReference>
<dbReference type="InterPro" id="IPR003598">
    <property type="entry name" value="Ig_sub2"/>
</dbReference>
<dbReference type="InterPro" id="IPR050488">
    <property type="entry name" value="Ig_Fc_receptor"/>
</dbReference>
<proteinExistence type="predicted"/>
<feature type="domain" description="Ig-like" evidence="6">
    <location>
        <begin position="686"/>
        <end position="766"/>
    </location>
</feature>
<dbReference type="GO" id="GO:0004888">
    <property type="term" value="F:transmembrane signaling receptor activity"/>
    <property type="evidence" value="ECO:0007669"/>
    <property type="project" value="TreeGrafter"/>
</dbReference>
<dbReference type="CDD" id="cd00096">
    <property type="entry name" value="Ig"/>
    <property type="match status" value="2"/>
</dbReference>
<feature type="domain" description="Ig-like" evidence="6">
    <location>
        <begin position="417"/>
        <end position="490"/>
    </location>
</feature>
<dbReference type="GO" id="GO:0007166">
    <property type="term" value="P:cell surface receptor signaling pathway"/>
    <property type="evidence" value="ECO:0007669"/>
    <property type="project" value="TreeGrafter"/>
</dbReference>
<dbReference type="GO" id="GO:0006955">
    <property type="term" value="P:immune response"/>
    <property type="evidence" value="ECO:0007669"/>
    <property type="project" value="TreeGrafter"/>
</dbReference>
<reference evidence="8" key="1">
    <citation type="submission" date="2025-08" db="UniProtKB">
        <authorList>
            <consortium name="RefSeq"/>
        </authorList>
    </citation>
    <scope>IDENTIFICATION</scope>
</reference>
<dbReference type="InterPro" id="IPR003599">
    <property type="entry name" value="Ig_sub"/>
</dbReference>
<dbReference type="SUPFAM" id="SSF48726">
    <property type="entry name" value="Immunoglobulin"/>
    <property type="match status" value="8"/>
</dbReference>
<dbReference type="SMART" id="SM00408">
    <property type="entry name" value="IGc2"/>
    <property type="match status" value="10"/>
</dbReference>
<dbReference type="Gene3D" id="2.60.40.10">
    <property type="entry name" value="Immunoglobulins"/>
    <property type="match status" value="10"/>
</dbReference>
<gene>
    <name evidence="8" type="primary">LOC114438473</name>
</gene>
<evidence type="ECO:0000256" key="1">
    <source>
        <dbReference type="ARBA" id="ARBA00022729"/>
    </source>
</evidence>
<evidence type="ECO:0000256" key="5">
    <source>
        <dbReference type="SAM" id="SignalP"/>
    </source>
</evidence>
<feature type="domain" description="Ig-like" evidence="6">
    <location>
        <begin position="506"/>
        <end position="593"/>
    </location>
</feature>
<dbReference type="OrthoDB" id="10012075at2759"/>
<sequence length="1080" mass="120443">MTQLCGTASTHEASWKMQLFEVFCVFCLTAACAAQDPENVTHSSVPTPTIETGYYDSPIPVLQQMTAWLDVFPSESVKFNCSIEGSSDWTLSWYRDYDEIGSENLSEDGAVLTIPSVSQTHSGNYSCVGEQKGRFSERSEELKLTVYDEKPKPTVSKKPDFNPMYIGETVSLTCTVNVASGWKYQWYRNGQKLAEISESIRIKLQPDHKGNYSCQATRGQITVTSDQTPLDVLAVPAPTLKVQSQWQDVFEGEEVEFMCGVDSHGWTFTWYKNEQSQASEQSLIGSLFKITANKMYEGQYSCKAHLSSRGVTSAYSNTAKVTVYDQIPKPTVSKAPNFNPMYVGELVIITCKVDMASDWTYQWYRNEQMLSDVRNVINISLKTSDKGNYSCKATRGKTTTTEASDKMPLDVVEIPIPSLKNITNWLDVFPTETVRFSCHIQTSSSWIYEWLKDTQKMADETGATLSISSASDKHRGQYECKGHLPDRGVSSHSSPLLTLKVYDTKPAVVVTQNPDYKVMFPGESVNFSCHINVSSGWKYQWSKDGKELTGLVSKDYSIEKLKTTDKGSYTCQTKRGSNPFFGISSPVKELDVKGENPKPLLIQKPGGKSLFAGESVEFECKVEISTGWSYQWYKDGQPFHVNSNNFKRVNATLSDSGTYECKAMRGTTRTKHSDTQPLNISEIPVPSLKLETQWLDVFPTESAKLRCRMPSSSEWTYAWFKDAQKQPDDETVSFDADRTTLTIRSASAAHRGKYSCSAQLKSRPVGSRSSSEVILDVHDTKPTVTLKQDPESRLMHTGDSVSFSCHINVSSGWDYVWYKDGTPFSASGNSHTISSVQTSSSGSYECQVKRGVNPAFRSDYSQAAELEVKERPQAGIILLTGWSEVFSTDSLVLRCEVMESEDEWNYTWYKADSKTPINQSTSDKHIVTPQNDPDQSLYTCKGVRNGRPSYSKTSESFRTKNLLLKRRVLLSISGCIFFGIIAVFIGCFVLRVTRKPAGDDMKPEEENLFLTMAQQKGCDTPCPLVEYITDAALNAPPKEENENGTVCSEATPLPITTQEDQAVPTGDHDAAENGGLVSFK</sequence>